<proteinExistence type="predicted"/>
<organism evidence="2 3">
    <name type="scientific">Megalurothrips usitatus</name>
    <name type="common">bean blossom thrips</name>
    <dbReference type="NCBI Taxonomy" id="439358"/>
    <lineage>
        <taxon>Eukaryota</taxon>
        <taxon>Metazoa</taxon>
        <taxon>Ecdysozoa</taxon>
        <taxon>Arthropoda</taxon>
        <taxon>Hexapoda</taxon>
        <taxon>Insecta</taxon>
        <taxon>Pterygota</taxon>
        <taxon>Neoptera</taxon>
        <taxon>Paraneoptera</taxon>
        <taxon>Thysanoptera</taxon>
        <taxon>Terebrantia</taxon>
        <taxon>Thripoidea</taxon>
        <taxon>Thripidae</taxon>
        <taxon>Megalurothrips</taxon>
    </lineage>
</organism>
<evidence type="ECO:0000313" key="2">
    <source>
        <dbReference type="EMBL" id="KAJ1519193.1"/>
    </source>
</evidence>
<name>A0AAV7WZX8_9NEOP</name>
<reference evidence="2" key="1">
    <citation type="submission" date="2022-12" db="EMBL/GenBank/DDBJ databases">
        <title>Chromosome-level genome assembly of the bean flower thrips Megalurothrips usitatus.</title>
        <authorList>
            <person name="Ma L."/>
            <person name="Liu Q."/>
            <person name="Li H."/>
            <person name="Cai W."/>
        </authorList>
    </citation>
    <scope>NUCLEOTIDE SEQUENCE</scope>
    <source>
        <strain evidence="2">Cailab_2022a</strain>
    </source>
</reference>
<feature type="region of interest" description="Disordered" evidence="1">
    <location>
        <begin position="135"/>
        <end position="154"/>
    </location>
</feature>
<comment type="caution">
    <text evidence="2">The sequence shown here is derived from an EMBL/GenBank/DDBJ whole genome shotgun (WGS) entry which is preliminary data.</text>
</comment>
<feature type="compositionally biased region" description="Polar residues" evidence="1">
    <location>
        <begin position="140"/>
        <end position="149"/>
    </location>
</feature>
<feature type="compositionally biased region" description="Low complexity" evidence="1">
    <location>
        <begin position="272"/>
        <end position="290"/>
    </location>
</feature>
<evidence type="ECO:0000256" key="1">
    <source>
        <dbReference type="SAM" id="MobiDB-lite"/>
    </source>
</evidence>
<gene>
    <name evidence="2" type="ORF">ONE63_011201</name>
</gene>
<evidence type="ECO:0000313" key="3">
    <source>
        <dbReference type="Proteomes" id="UP001075354"/>
    </source>
</evidence>
<keyword evidence="3" id="KW-1185">Reference proteome</keyword>
<feature type="region of interest" description="Disordered" evidence="1">
    <location>
        <begin position="270"/>
        <end position="297"/>
    </location>
</feature>
<dbReference type="Proteomes" id="UP001075354">
    <property type="component" value="Unassembled WGS sequence"/>
</dbReference>
<accession>A0AAV7WZX8</accession>
<feature type="compositionally biased region" description="Basic residues" evidence="1">
    <location>
        <begin position="188"/>
        <end position="200"/>
    </location>
</feature>
<dbReference type="AlphaFoldDB" id="A0AAV7WZX8"/>
<dbReference type="EMBL" id="JAPTSV010000405">
    <property type="protein sequence ID" value="KAJ1519193.1"/>
    <property type="molecule type" value="Genomic_DNA"/>
</dbReference>
<protein>
    <submittedName>
        <fullName evidence="2">Uncharacterized protein</fullName>
    </submittedName>
</protein>
<feature type="region of interest" description="Disordered" evidence="1">
    <location>
        <begin position="175"/>
        <end position="204"/>
    </location>
</feature>
<sequence>MSLQFQELGLRLSLRLCLNLRLCLSPRLRLCPKVSPKHLVSGVSTSLVKFSWESAQVKVDFKDKASSMVREVLFALFGKEPFRTLNITARGQKEGSYGIPENVLLAVSAFVNRNVSKKQKFSAFIANVNKRAPEWRKLRTPQSKKNNSNPRKEVPQDEIAGVMAEMHSPSPLCSPVKISTVDASPKKATPKKATPKKTSPRKLTPQKLDAWGSHFIHQQNYQQPNHSYMYPQQNYSHSYPQHNTCTYPNYSYPCGSWEHQGWSVGYLGAESQPRAQAQPQVQAQPQAQPQTEFLELK</sequence>